<proteinExistence type="predicted"/>
<organism evidence="1">
    <name type="scientific">Myoviridae sp. ctkfK18</name>
    <dbReference type="NCBI Taxonomy" id="2825165"/>
    <lineage>
        <taxon>Viruses</taxon>
        <taxon>Duplodnaviria</taxon>
        <taxon>Heunggongvirae</taxon>
        <taxon>Uroviricota</taxon>
        <taxon>Caudoviricetes</taxon>
    </lineage>
</organism>
<protein>
    <submittedName>
        <fullName evidence="1">Uncharacterized protein</fullName>
    </submittedName>
</protein>
<dbReference type="EMBL" id="BK016265">
    <property type="protein sequence ID" value="DAG06069.1"/>
    <property type="molecule type" value="Genomic_DNA"/>
</dbReference>
<accession>A0A8S5VH33</accession>
<sequence length="31" mass="3727">MLFIYRFIKLEFEQLPVKTIIILLKRGDKCG</sequence>
<name>A0A8S5VH33_9CAUD</name>
<evidence type="ECO:0000313" key="1">
    <source>
        <dbReference type="EMBL" id="DAG06069.1"/>
    </source>
</evidence>
<reference evidence="1" key="1">
    <citation type="journal article" date="2021" name="Proc. Natl. Acad. Sci. U.S.A.">
        <title>A Catalog of Tens of Thousands of Viruses from Human Metagenomes Reveals Hidden Associations with Chronic Diseases.</title>
        <authorList>
            <person name="Tisza M.J."/>
            <person name="Buck C.B."/>
        </authorList>
    </citation>
    <scope>NUCLEOTIDE SEQUENCE</scope>
    <source>
        <strain evidence="1">CtkfK18</strain>
    </source>
</reference>